<comment type="caution">
    <text evidence="1">The sequence shown here is derived from an EMBL/GenBank/DDBJ whole genome shotgun (WGS) entry which is preliminary data.</text>
</comment>
<evidence type="ECO:0000313" key="2">
    <source>
        <dbReference type="Proteomes" id="UP001157418"/>
    </source>
</evidence>
<proteinExistence type="predicted"/>
<keyword evidence="2" id="KW-1185">Reference proteome</keyword>
<organism evidence="1 2">
    <name type="scientific">Lactuca virosa</name>
    <dbReference type="NCBI Taxonomy" id="75947"/>
    <lineage>
        <taxon>Eukaryota</taxon>
        <taxon>Viridiplantae</taxon>
        <taxon>Streptophyta</taxon>
        <taxon>Embryophyta</taxon>
        <taxon>Tracheophyta</taxon>
        <taxon>Spermatophyta</taxon>
        <taxon>Magnoliopsida</taxon>
        <taxon>eudicotyledons</taxon>
        <taxon>Gunneridae</taxon>
        <taxon>Pentapetalae</taxon>
        <taxon>asterids</taxon>
        <taxon>campanulids</taxon>
        <taxon>Asterales</taxon>
        <taxon>Asteraceae</taxon>
        <taxon>Cichorioideae</taxon>
        <taxon>Cichorieae</taxon>
        <taxon>Lactucinae</taxon>
        <taxon>Lactuca</taxon>
    </lineage>
</organism>
<dbReference type="PANTHER" id="PTHR31384">
    <property type="entry name" value="AUXIN RESPONSE FACTOR 4-RELATED"/>
    <property type="match status" value="1"/>
</dbReference>
<dbReference type="AlphaFoldDB" id="A0AAU9LD94"/>
<dbReference type="EMBL" id="CAKMRJ010000001">
    <property type="protein sequence ID" value="CAH1412390.1"/>
    <property type="molecule type" value="Genomic_DNA"/>
</dbReference>
<sequence length="242" mass="26894">MKQLLIAAKVVRFGLDFDVPLQFPAPTSSTTQVVPHSDSIPLHRSLSVYHPPPPGLVNPFDKVIRSFQKPLSLPPFTLPTASNSLVVCCFELWHACARPLISLPKKGNAVVYCPQGHLEQLQSSGDGPTSGDCNLPPHVFCCVLDVKLHAEAGTDDVYAQVSLIQDPKHGRRRKKRLISLKATIEYKMVQKKVKDQLQLDPITVKSDEVEVSSHFPASNHDSQLFKLKKLDYFTPKINTTKI</sequence>
<dbReference type="GO" id="GO:0009725">
    <property type="term" value="P:response to hormone"/>
    <property type="evidence" value="ECO:0007669"/>
    <property type="project" value="InterPro"/>
</dbReference>
<accession>A0AAU9LD94</accession>
<dbReference type="GO" id="GO:0003677">
    <property type="term" value="F:DNA binding"/>
    <property type="evidence" value="ECO:0007669"/>
    <property type="project" value="InterPro"/>
</dbReference>
<name>A0AAU9LD94_9ASTR</name>
<protein>
    <submittedName>
        <fullName evidence="1">Uncharacterized protein</fullName>
    </submittedName>
</protein>
<dbReference type="Proteomes" id="UP001157418">
    <property type="component" value="Unassembled WGS sequence"/>
</dbReference>
<dbReference type="PANTHER" id="PTHR31384:SF5">
    <property type="entry name" value="AUXIN RESPONSE FACTOR 3"/>
    <property type="match status" value="1"/>
</dbReference>
<evidence type="ECO:0000313" key="1">
    <source>
        <dbReference type="EMBL" id="CAH1412390.1"/>
    </source>
</evidence>
<gene>
    <name evidence="1" type="ORF">LVIROSA_LOCUS410</name>
</gene>
<dbReference type="InterPro" id="IPR044835">
    <property type="entry name" value="ARF_plant"/>
</dbReference>
<dbReference type="GO" id="GO:0006355">
    <property type="term" value="P:regulation of DNA-templated transcription"/>
    <property type="evidence" value="ECO:0007669"/>
    <property type="project" value="InterPro"/>
</dbReference>
<reference evidence="1 2" key="1">
    <citation type="submission" date="2022-01" db="EMBL/GenBank/DDBJ databases">
        <authorList>
            <person name="Xiong W."/>
            <person name="Schranz E."/>
        </authorList>
    </citation>
    <scope>NUCLEOTIDE SEQUENCE [LARGE SCALE GENOMIC DNA]</scope>
</reference>